<feature type="domain" description="Epg5-like central TPR repeats" evidence="4">
    <location>
        <begin position="1553"/>
        <end position="1941"/>
    </location>
</feature>
<proteinExistence type="inferred from homology"/>
<evidence type="ECO:0000256" key="1">
    <source>
        <dbReference type="ARBA" id="ARBA00010948"/>
    </source>
</evidence>
<gene>
    <name evidence="7" type="primary">LOC108561976</name>
</gene>
<dbReference type="InterPro" id="IPR059030">
    <property type="entry name" value="TPR_Epg5_mid"/>
</dbReference>
<dbReference type="Proteomes" id="UP000695000">
    <property type="component" value="Unplaced"/>
</dbReference>
<keyword evidence="2" id="KW-0072">Autophagy</keyword>
<dbReference type="RefSeq" id="XP_017775624.1">
    <property type="nucleotide sequence ID" value="XM_017920135.1"/>
</dbReference>
<dbReference type="Pfam" id="PF26573">
    <property type="entry name" value="TPR_Epg5_2"/>
    <property type="match status" value="1"/>
</dbReference>
<reference evidence="7" key="1">
    <citation type="submission" date="2025-08" db="UniProtKB">
        <authorList>
            <consortium name="RefSeq"/>
        </authorList>
    </citation>
    <scope>IDENTIFICATION</scope>
    <source>
        <tissue evidence="7">Whole Larva</tissue>
    </source>
</reference>
<protein>
    <submittedName>
        <fullName evidence="7">Ectopic P granules protein 5 homolog</fullName>
    </submittedName>
</protein>
<dbReference type="PANTHER" id="PTHR31139:SF4">
    <property type="entry name" value="ECTOPIC P GRANULES PROTEIN 5 HOMOLOG"/>
    <property type="match status" value="1"/>
</dbReference>
<dbReference type="GeneID" id="108561976"/>
<evidence type="ECO:0000313" key="7">
    <source>
        <dbReference type="RefSeq" id="XP_017775624.1"/>
    </source>
</evidence>
<name>A0ABM1MM24_NICVS</name>
<dbReference type="Pfam" id="PF26103">
    <property type="entry name" value="TPR_Epg5"/>
    <property type="match status" value="1"/>
</dbReference>
<evidence type="ECO:0000256" key="2">
    <source>
        <dbReference type="ARBA" id="ARBA00023006"/>
    </source>
</evidence>
<dbReference type="PANTHER" id="PTHR31139">
    <property type="entry name" value="ECTOPIC P GRANULES PROTEIN 5 HOMOLOG"/>
    <property type="match status" value="1"/>
</dbReference>
<comment type="similarity">
    <text evidence="1">Belongs to the EPG5 family.</text>
</comment>
<feature type="coiled-coil region" evidence="3">
    <location>
        <begin position="217"/>
        <end position="244"/>
    </location>
</feature>
<organism evidence="6 7">
    <name type="scientific">Nicrophorus vespilloides</name>
    <name type="common">Boreal carrion beetle</name>
    <dbReference type="NCBI Taxonomy" id="110193"/>
    <lineage>
        <taxon>Eukaryota</taxon>
        <taxon>Metazoa</taxon>
        <taxon>Ecdysozoa</taxon>
        <taxon>Arthropoda</taxon>
        <taxon>Hexapoda</taxon>
        <taxon>Insecta</taxon>
        <taxon>Pterygota</taxon>
        <taxon>Neoptera</taxon>
        <taxon>Endopterygota</taxon>
        <taxon>Coleoptera</taxon>
        <taxon>Polyphaga</taxon>
        <taxon>Staphyliniformia</taxon>
        <taxon>Silphidae</taxon>
        <taxon>Nicrophorinae</taxon>
        <taxon>Nicrophorus</taxon>
    </lineage>
</organism>
<evidence type="ECO:0000259" key="5">
    <source>
        <dbReference type="Pfam" id="PF26573"/>
    </source>
</evidence>
<evidence type="ECO:0000259" key="4">
    <source>
        <dbReference type="Pfam" id="PF26103"/>
    </source>
</evidence>
<feature type="domain" description="Epg5-like TPR" evidence="5">
    <location>
        <begin position="1107"/>
        <end position="1297"/>
    </location>
</feature>
<keyword evidence="6" id="KW-1185">Reference proteome</keyword>
<evidence type="ECO:0000256" key="3">
    <source>
        <dbReference type="SAM" id="Coils"/>
    </source>
</evidence>
<keyword evidence="3" id="KW-0175">Coiled coil</keyword>
<dbReference type="InterPro" id="IPR058750">
    <property type="entry name" value="TPR_Epg5"/>
</dbReference>
<dbReference type="InterPro" id="IPR051436">
    <property type="entry name" value="Autophagy-related_EPG5"/>
</dbReference>
<sequence length="2419" mass="279469">MEKEKPQAKQRKKNKTKAREAIEDVVASCSKTEDILPNDTQVEVEEVAEAILHNDVITTDKPIVKEDCNDLKDTISTELDESCKDKITFSVEGSVSNGELHNEITVNQNEIEEKSAKEKLLISKTVVNHPVTNYKDLKQQLKELHIIETNVESKIAVINKIKPFTESQLSALYANSELAAVKQFTDEFIEAELKGLAANKHTLHELLKSYLQVRSKVQANFLEIKQLRHDYQEAQNQLWTLSNSVAHKRGVCMDGVSVMATHTFTTAKMHHNTYQSIIRMQNKLRELTNETHVLYSYTAEVLRLQIHLYIHNIKASTMSMCNLSQNSPICLSMQQPPEHMMPYLQDLRLCISILFSYLRKLIRDTEFIKQIRQWLSELVCVLLRLACWQDHLFILNHILRCQPGIGSWGAQYIQFPLVDFIESPFSNYEINHILSMLSVILLPVNERELFLKEVSQLSDEPTETLWVIVDSDGEEDEDSTGVALRENDLVALLNQLPLDNLFRAVLLINRRDNEDFYDVSNLTENHILRFFAFSTTILKLFHQGLKSYDQLRYIQFCKRLSRLIRHVVQYATDQWEIYLTYKKSEDMAMMDRLQVEYDAFFLRAINYLYNAEKLGAWQFLAVIPYGIISISTLWKIFYFLHNSDSSAEDILNPTNNINYMDKLWDKSLREQFEEKIISLADDECYYLLNTFANMALSRNEDDMKFINLATMDLLQVGFVSQVTQESCSKNARILLTHITSKYSNLLSNILKAVKDNISAIQSYSLYLYEELPISAWKLTDADLEIISNLLLNNNINSVESKLARMILSRLNWELVEDGKLFLPYSFHCKIATLIVNAVALDQGYLHWAWQTAFRLRLHISDKGFTNFQNVKDIEYYDAISRGVRNQDPLSCFLSVLITSWGHLIPLVCSKGFDQLLFLQTHQKHEAVLFALNQIVPLFINCQESVINLEKFQMIILGLLNADRTYINIAKSLVTVQNTILEQFGNMIESQIANYSWYGVESPRYIVRLWINSLVSVPNWNRDYGVMYLLDIMIRASLSFSDTLDVIVSILKELLQCATPQEQTNSIASLFKWVSQSNSQNTLLINSSLSSCPYLSYIMFRIEFEERERSTGLWNEILLQLKNQKGKVNVDNAIRKAANKLKLPSFSSGSLSIFRWAQQILDTPIHHPIIVLLWQKFFCLYLYRVPMCGTVEGGCVGDKFFEGMINYNFLQRLKKCLQETVAHYKKIVSESRFEELPAVKQLFYQSNLNLFTAYSLWLEEPRLQDASLYIPGLPPQYEPVLLNLIMQCNDAQWFTYVDHDVIKEHQIACIKTWRCANYRERKNINKPLLNIGSNYEGDDPVQRILRRLHSYDTPKSAPSITITKSLLANIQWQDKRSMFSSLNVFIKTIQDFAHNHALQVSEHKALDSGYQERVPQLYRSYINKIKKSVPCTGSNKTVNCSGAAVILVESQEAAINEHIDMQIQSNRKDHEVLIAKFLQVPSQSLCLASINLQNGISLLQTQREMHAEYSALGVELFYYILSLLNEETSNYLPSKKLFTECMERLGQIHIYGIESETPTLLNKILKEPTNGMYLVTHFCPINLGTANFLLMYSMISKRCAQRYDLWYSLLSKFDVTHWLLKNQPKLSEIVQLQDIIFQALIQFGQEPESIVVHEHYRRHLIQIFEFQFPEHYGEVLVRLLKASTGADADSISVSVWLDVLNSLSKPLVWEIGGNKRDKLREYATSQKKLHYQEILETALLLSRHYTNDRFQYGLYGLYPKTRNFVDVIALLLGTTGHALIISALETHQGLLGDKICEIIWPQLRDLFAPWVLPYWTNNMKENMANWIQQLTDDRTVLLPWIPANAPFAQKIVDMFFECLLFLVQTLPANNILSYVWQWYVSNFAHVAVKDHILNVIHHSLINLPWNKFWPSIPDLEFMLKLVDQYVPECHTFLGHIFIEIPWRPWIYTLNENVTAITAKARIYHCLLNILVKLSNEPNMRNNYEDRLKPLLMQAETFDWSILETNSVQQALDWYVMSCDPMILFKRDSLDLDYRIIQFLRTVCCYTVALNHYDQKVREKRHIFVRSYMKLVVVFTNRYKNIIPTKEVDLVNVIKSQLNDMENIVNVEEDMNLILSEILAVLNQSCLKKFMIECFIQWIASREGDAMAIKSTLMVLGHSVMDPEIVSILYESCIHTYFENNVSNMDKTSWKELSKCLKFNTLKQSVLTDVLIVNGSIFTMHVLLLQKIDSSKPLLNLSLQWLQSIKVTSNIEAKMPLIWSDILDMCFESLKTNEAATATALYKFAKCLLQISEQKDGMKWGVLLNVIGIGKQNEVTINFKFVCRAVGGYVLAQLPESKGKSQTVRSTPNSPCTVGQPGGNAEVSKMLLKLDFGQSQGKIKECAEGVLRQIQDPANSLHNVKDFLNNILQQFYTYSYLKEMD</sequence>
<evidence type="ECO:0000313" key="6">
    <source>
        <dbReference type="Proteomes" id="UP000695000"/>
    </source>
</evidence>
<accession>A0ABM1MM24</accession>